<evidence type="ECO:0000313" key="2">
    <source>
        <dbReference type="Proteomes" id="UP001056120"/>
    </source>
</evidence>
<proteinExistence type="predicted"/>
<accession>A0ACB9EBY8</accession>
<gene>
    <name evidence="1" type="ORF">L1987_55777</name>
</gene>
<organism evidence="1 2">
    <name type="scientific">Smallanthus sonchifolius</name>
    <dbReference type="NCBI Taxonomy" id="185202"/>
    <lineage>
        <taxon>Eukaryota</taxon>
        <taxon>Viridiplantae</taxon>
        <taxon>Streptophyta</taxon>
        <taxon>Embryophyta</taxon>
        <taxon>Tracheophyta</taxon>
        <taxon>Spermatophyta</taxon>
        <taxon>Magnoliopsida</taxon>
        <taxon>eudicotyledons</taxon>
        <taxon>Gunneridae</taxon>
        <taxon>Pentapetalae</taxon>
        <taxon>asterids</taxon>
        <taxon>campanulids</taxon>
        <taxon>Asterales</taxon>
        <taxon>Asteraceae</taxon>
        <taxon>Asteroideae</taxon>
        <taxon>Heliantheae alliance</taxon>
        <taxon>Millerieae</taxon>
        <taxon>Smallanthus</taxon>
    </lineage>
</organism>
<name>A0ACB9EBY8_9ASTR</name>
<dbReference type="Proteomes" id="UP001056120">
    <property type="component" value="Linkage Group LG18"/>
</dbReference>
<reference evidence="1 2" key="2">
    <citation type="journal article" date="2022" name="Mol. Ecol. Resour.">
        <title>The genomes of chicory, endive, great burdock and yacon provide insights into Asteraceae paleo-polyploidization history and plant inulin production.</title>
        <authorList>
            <person name="Fan W."/>
            <person name="Wang S."/>
            <person name="Wang H."/>
            <person name="Wang A."/>
            <person name="Jiang F."/>
            <person name="Liu H."/>
            <person name="Zhao H."/>
            <person name="Xu D."/>
            <person name="Zhang Y."/>
        </authorList>
    </citation>
    <scope>NUCLEOTIDE SEQUENCE [LARGE SCALE GENOMIC DNA]</scope>
    <source>
        <strain evidence="2">cv. Yunnan</strain>
        <tissue evidence="1">Leaves</tissue>
    </source>
</reference>
<sequence length="167" mass="18419">MASACLNSIGLSPENILECSPKYSSYGWFRSRLSISSEMSEEDASKIKNKRISPAKILSDLPDVSDPAKELTDLPSESDANEFDGFEFSLVDPVMMLPADELFSDGKLVPLHFSIRQEVATSTTNIMPGVRPPDTPYSRQRIADVFAADPRNEKLVTTMADQIEAND</sequence>
<protein>
    <submittedName>
        <fullName evidence="1">Uncharacterized protein</fullName>
    </submittedName>
</protein>
<keyword evidence="2" id="KW-1185">Reference proteome</keyword>
<reference evidence="2" key="1">
    <citation type="journal article" date="2022" name="Mol. Ecol. Resour.">
        <title>The genomes of chicory, endive, great burdock and yacon provide insights into Asteraceae palaeo-polyploidization history and plant inulin production.</title>
        <authorList>
            <person name="Fan W."/>
            <person name="Wang S."/>
            <person name="Wang H."/>
            <person name="Wang A."/>
            <person name="Jiang F."/>
            <person name="Liu H."/>
            <person name="Zhao H."/>
            <person name="Xu D."/>
            <person name="Zhang Y."/>
        </authorList>
    </citation>
    <scope>NUCLEOTIDE SEQUENCE [LARGE SCALE GENOMIC DNA]</scope>
    <source>
        <strain evidence="2">cv. Yunnan</strain>
    </source>
</reference>
<dbReference type="EMBL" id="CM042035">
    <property type="protein sequence ID" value="KAI3755966.1"/>
    <property type="molecule type" value="Genomic_DNA"/>
</dbReference>
<evidence type="ECO:0000313" key="1">
    <source>
        <dbReference type="EMBL" id="KAI3755966.1"/>
    </source>
</evidence>
<comment type="caution">
    <text evidence="1">The sequence shown here is derived from an EMBL/GenBank/DDBJ whole genome shotgun (WGS) entry which is preliminary data.</text>
</comment>